<comment type="caution">
    <text evidence="1">The sequence shown here is derived from an EMBL/GenBank/DDBJ whole genome shotgun (WGS) entry which is preliminary data.</text>
</comment>
<reference evidence="1 2" key="1">
    <citation type="submission" date="2020-01" db="EMBL/GenBank/DDBJ databases">
        <authorList>
            <person name="Lee S.D."/>
        </authorList>
    </citation>
    <scope>NUCLEOTIDE SEQUENCE [LARGE SCALE GENOMIC DNA]</scope>
    <source>
        <strain evidence="1 2">SAP-35</strain>
    </source>
</reference>
<evidence type="ECO:0000313" key="2">
    <source>
        <dbReference type="Proteomes" id="UP000666369"/>
    </source>
</evidence>
<gene>
    <name evidence="1" type="ORF">GW587_04875</name>
</gene>
<evidence type="ECO:0000313" key="1">
    <source>
        <dbReference type="EMBL" id="NGZ83594.1"/>
    </source>
</evidence>
<reference evidence="2" key="2">
    <citation type="submission" date="2023-07" db="EMBL/GenBank/DDBJ databases">
        <title>Duganella aceri sp. nov., isolated from tree sap.</title>
        <authorList>
            <person name="Kim I.S."/>
        </authorList>
    </citation>
    <scope>NUCLEOTIDE SEQUENCE [LARGE SCALE GENOMIC DNA]</scope>
    <source>
        <strain evidence="2">SAP-35</strain>
    </source>
</reference>
<accession>A0ABX0FGE4</accession>
<sequence>MAAGRLAVAADAAPAPPAPPVLLVPEIVIQVAAPDGFDGPAVAAEKLGALRGGADTVSNSMRLEGAVSGNSAVNVLSGANSIDGGSFGNMTGLPIAIQNSGANVLIQNATIIHIEMQ</sequence>
<dbReference type="EMBL" id="JAADJT010000002">
    <property type="protein sequence ID" value="NGZ83594.1"/>
    <property type="molecule type" value="Genomic_DNA"/>
</dbReference>
<name>A0ABX0FGE4_9BURK</name>
<organism evidence="1 2">
    <name type="scientific">Duganella aceris</name>
    <dbReference type="NCBI Taxonomy" id="2703883"/>
    <lineage>
        <taxon>Bacteria</taxon>
        <taxon>Pseudomonadati</taxon>
        <taxon>Pseudomonadota</taxon>
        <taxon>Betaproteobacteria</taxon>
        <taxon>Burkholderiales</taxon>
        <taxon>Oxalobacteraceae</taxon>
        <taxon>Telluria group</taxon>
        <taxon>Duganella</taxon>
    </lineage>
</organism>
<dbReference type="Proteomes" id="UP000666369">
    <property type="component" value="Unassembled WGS sequence"/>
</dbReference>
<proteinExistence type="predicted"/>
<keyword evidence="2" id="KW-1185">Reference proteome</keyword>
<protein>
    <submittedName>
        <fullName evidence="1">Uncharacterized protein</fullName>
    </submittedName>
</protein>